<keyword evidence="3 4" id="KW-0408">Iron</keyword>
<proteinExistence type="predicted"/>
<organism evidence="6 7">
    <name type="scientific">Trichoderma gamsii</name>
    <dbReference type="NCBI Taxonomy" id="398673"/>
    <lineage>
        <taxon>Eukaryota</taxon>
        <taxon>Fungi</taxon>
        <taxon>Dikarya</taxon>
        <taxon>Ascomycota</taxon>
        <taxon>Pezizomycotina</taxon>
        <taxon>Sordariomycetes</taxon>
        <taxon>Hypocreomycetidae</taxon>
        <taxon>Hypocreales</taxon>
        <taxon>Hypocreaceae</taxon>
        <taxon>Trichoderma</taxon>
    </lineage>
</organism>
<dbReference type="SUPFAM" id="SSF48264">
    <property type="entry name" value="Cytochrome P450"/>
    <property type="match status" value="1"/>
</dbReference>
<dbReference type="STRING" id="398673.A0A2P4ZM70"/>
<feature type="transmembrane region" description="Helical" evidence="5">
    <location>
        <begin position="74"/>
        <end position="95"/>
    </location>
</feature>
<sequence>MASRPSHILVAALQSSAQVTAAVSLLAGVVSHHLVFRPFEIDGYAWQIFSTYLITFFVLIIGNVYFAGYGVILALARALLIATAYNAGVVSRPFLAKISRFYAMNNAARQVQAYKDVQNLHKQYGDIVRVGPRELSINRPSAIKIIYEHPTRTTRSPWYAQVSNDVTKISLNSTRILKVHKLRKKAWERGFGFRALAVYAPRVKAKVDLLLSKIAEHGGCPIDMTEYAMFFGFDVMGDIGFSKDFHMLESGSEHPAIKGVHDSMLAIGVLGTAPWLLSMISKVPGAAAGFSRFTAWCHQQLQEKRKVVAHEGAMFKDRDPRDVISWLIKAFNEGDSSAPPGEMAMQEDARLLIITGRLYFLAKNPDSYRQLQAAVEEQFPTGANDWTYEKSIPYVDYVIQETLRLKPSVPGGLPRVAPPQGLMIDDDFIPGGTVISVPTYTIQRDPRFWSDAHDFRPERWEKLSTEKAPWIPFARGQWACPGRNFAMMELRMVISRIALEYSIAIAEEDLGERFDKEAKDTFTLTLPPLRFLFSPK</sequence>
<dbReference type="GO" id="GO:0016705">
    <property type="term" value="F:oxidoreductase activity, acting on paired donors, with incorporation or reduction of molecular oxygen"/>
    <property type="evidence" value="ECO:0007669"/>
    <property type="project" value="InterPro"/>
</dbReference>
<evidence type="ECO:0000256" key="2">
    <source>
        <dbReference type="ARBA" id="ARBA00022723"/>
    </source>
</evidence>
<dbReference type="PANTHER" id="PTHR24305">
    <property type="entry name" value="CYTOCHROME P450"/>
    <property type="match status" value="1"/>
</dbReference>
<accession>A0A2P4ZM70</accession>
<dbReference type="CDD" id="cd11061">
    <property type="entry name" value="CYP67-like"/>
    <property type="match status" value="1"/>
</dbReference>
<evidence type="ECO:0000256" key="1">
    <source>
        <dbReference type="ARBA" id="ARBA00022617"/>
    </source>
</evidence>
<dbReference type="Pfam" id="PF00067">
    <property type="entry name" value="p450"/>
    <property type="match status" value="1"/>
</dbReference>
<dbReference type="GO" id="GO:0020037">
    <property type="term" value="F:heme binding"/>
    <property type="evidence" value="ECO:0007669"/>
    <property type="project" value="InterPro"/>
</dbReference>
<comment type="cofactor">
    <cofactor evidence="4">
        <name>heme</name>
        <dbReference type="ChEBI" id="CHEBI:30413"/>
    </cofactor>
</comment>
<dbReference type="Gene3D" id="1.10.630.10">
    <property type="entry name" value="Cytochrome P450"/>
    <property type="match status" value="1"/>
</dbReference>
<dbReference type="AlphaFoldDB" id="A0A2P4ZM70"/>
<dbReference type="RefSeq" id="XP_018665854.1">
    <property type="nucleotide sequence ID" value="XM_018801022.1"/>
</dbReference>
<keyword evidence="1 4" id="KW-0349">Heme</keyword>
<dbReference type="EMBL" id="JPDN02000018">
    <property type="protein sequence ID" value="PON25397.1"/>
    <property type="molecule type" value="Genomic_DNA"/>
</dbReference>
<dbReference type="InterPro" id="IPR050121">
    <property type="entry name" value="Cytochrome_P450_monoxygenase"/>
</dbReference>
<dbReference type="InterPro" id="IPR036396">
    <property type="entry name" value="Cyt_P450_sf"/>
</dbReference>
<keyword evidence="7" id="KW-1185">Reference proteome</keyword>
<evidence type="ECO:0000256" key="5">
    <source>
        <dbReference type="SAM" id="Phobius"/>
    </source>
</evidence>
<name>A0A2P4ZM70_9HYPO</name>
<dbReference type="PRINTS" id="PR00385">
    <property type="entry name" value="P450"/>
</dbReference>
<feature type="transmembrane region" description="Helical" evidence="5">
    <location>
        <begin position="45"/>
        <end position="67"/>
    </location>
</feature>
<dbReference type="InterPro" id="IPR001128">
    <property type="entry name" value="Cyt_P450"/>
</dbReference>
<feature type="binding site" description="axial binding residue" evidence="4">
    <location>
        <position position="480"/>
    </location>
    <ligand>
        <name>heme</name>
        <dbReference type="ChEBI" id="CHEBI:30413"/>
    </ligand>
    <ligandPart>
        <name>Fe</name>
        <dbReference type="ChEBI" id="CHEBI:18248"/>
    </ligandPart>
</feature>
<keyword evidence="5" id="KW-0472">Membrane</keyword>
<gene>
    <name evidence="6" type="ORF">TGAM01_v205691</name>
</gene>
<evidence type="ECO:0000256" key="3">
    <source>
        <dbReference type="ARBA" id="ARBA00023004"/>
    </source>
</evidence>
<dbReference type="GeneID" id="29981105"/>
<dbReference type="PRINTS" id="PR00463">
    <property type="entry name" value="EP450I"/>
</dbReference>
<comment type="caution">
    <text evidence="6">The sequence shown here is derived from an EMBL/GenBank/DDBJ whole genome shotgun (WGS) entry which is preliminary data.</text>
</comment>
<reference evidence="6 7" key="1">
    <citation type="journal article" date="2016" name="Genome Announc.">
        <title>Draft Whole-Genome Sequence of Trichoderma gamsii T6085, a Promising Biocontrol Agent of Fusarium Head Blight on Wheat.</title>
        <authorList>
            <person name="Baroncelli R."/>
            <person name="Zapparata A."/>
            <person name="Piaggeschi G."/>
            <person name="Sarrocco S."/>
            <person name="Vannacci G."/>
        </authorList>
    </citation>
    <scope>NUCLEOTIDE SEQUENCE [LARGE SCALE GENOMIC DNA]</scope>
    <source>
        <strain evidence="6 7">T6085</strain>
    </source>
</reference>
<protein>
    <submittedName>
        <fullName evidence="6">Benzoate 4-monooxygenase cytochrome P450</fullName>
    </submittedName>
</protein>
<keyword evidence="5" id="KW-0812">Transmembrane</keyword>
<evidence type="ECO:0000313" key="7">
    <source>
        <dbReference type="Proteomes" id="UP000054821"/>
    </source>
</evidence>
<dbReference type="GO" id="GO:0004497">
    <property type="term" value="F:monooxygenase activity"/>
    <property type="evidence" value="ECO:0007669"/>
    <property type="project" value="UniProtKB-KW"/>
</dbReference>
<dbReference type="Proteomes" id="UP000054821">
    <property type="component" value="Unassembled WGS sequence"/>
</dbReference>
<keyword evidence="5" id="KW-1133">Transmembrane helix</keyword>
<dbReference type="InterPro" id="IPR002401">
    <property type="entry name" value="Cyt_P450_E_grp-I"/>
</dbReference>
<evidence type="ECO:0000256" key="4">
    <source>
        <dbReference type="PIRSR" id="PIRSR602401-1"/>
    </source>
</evidence>
<dbReference type="GO" id="GO:0005506">
    <property type="term" value="F:iron ion binding"/>
    <property type="evidence" value="ECO:0007669"/>
    <property type="project" value="InterPro"/>
</dbReference>
<dbReference type="PANTHER" id="PTHR24305:SF78">
    <property type="entry name" value="P450, PUTATIVE (EUROFUNG)-RELATED"/>
    <property type="match status" value="1"/>
</dbReference>
<keyword evidence="2 4" id="KW-0479">Metal-binding</keyword>
<evidence type="ECO:0000313" key="6">
    <source>
        <dbReference type="EMBL" id="PON25397.1"/>
    </source>
</evidence>